<sequence length="278" mass="28103">MRQSKWDSCGPRAARPAGGVIMAEKSQSKASLYALCFLVGGAYSLIGQLIGVALEPVVGPAFAAPCTLLCLGVLAVVLYVPGIHQRIAAVSGFGSILPFNGFACGIADAFQAGHANGGGFAGGIRSVGRLFLHVIVLSSVVNMLAGALAAFVTLPKLPVPQAPAMPLALLAGFVVAGLVCIAFQAVTDAGGFQVPNVLLVGQSLGGVLTLFGITDVLAAVGGYSFKILVMGAGQAVMATTTLAFAGNALMLAVTWGTFFALALFGIAAALLNLRLRSR</sequence>
<dbReference type="EMBL" id="VUND01000002">
    <property type="protein sequence ID" value="MST60504.1"/>
    <property type="molecule type" value="Genomic_DNA"/>
</dbReference>
<dbReference type="Proteomes" id="UP000434342">
    <property type="component" value="Unassembled WGS sequence"/>
</dbReference>
<accession>A0A6N7XAR1</accession>
<feature type="transmembrane region" description="Helical" evidence="1">
    <location>
        <begin position="60"/>
        <end position="80"/>
    </location>
</feature>
<feature type="transmembrane region" description="Helical" evidence="1">
    <location>
        <begin position="198"/>
        <end position="220"/>
    </location>
</feature>
<feature type="transmembrane region" description="Helical" evidence="1">
    <location>
        <begin position="252"/>
        <end position="273"/>
    </location>
</feature>
<name>A0A6N7XAR1_9ACTN</name>
<feature type="transmembrane region" description="Helical" evidence="1">
    <location>
        <begin position="32"/>
        <end position="54"/>
    </location>
</feature>
<gene>
    <name evidence="2" type="ORF">FYJ69_06215</name>
</gene>
<feature type="transmembrane region" description="Helical" evidence="1">
    <location>
        <begin position="87"/>
        <end position="110"/>
    </location>
</feature>
<dbReference type="InterPro" id="IPR005562">
    <property type="entry name" value="SpoVA"/>
</dbReference>
<keyword evidence="1" id="KW-0812">Transmembrane</keyword>
<organism evidence="2 3">
    <name type="scientific">Parafannyhessea umbonata</name>
    <dbReference type="NCBI Taxonomy" id="604330"/>
    <lineage>
        <taxon>Bacteria</taxon>
        <taxon>Bacillati</taxon>
        <taxon>Actinomycetota</taxon>
        <taxon>Coriobacteriia</taxon>
        <taxon>Coriobacteriales</taxon>
        <taxon>Atopobiaceae</taxon>
        <taxon>Parafannyhessea</taxon>
    </lineage>
</organism>
<protein>
    <submittedName>
        <fullName evidence="2">SpoVA/SpoVAEb family sporulation membrane protein</fullName>
    </submittedName>
</protein>
<evidence type="ECO:0000313" key="2">
    <source>
        <dbReference type="EMBL" id="MST60504.1"/>
    </source>
</evidence>
<feature type="transmembrane region" description="Helical" evidence="1">
    <location>
        <begin position="227"/>
        <end position="246"/>
    </location>
</feature>
<comment type="caution">
    <text evidence="2">The sequence shown here is derived from an EMBL/GenBank/DDBJ whole genome shotgun (WGS) entry which is preliminary data.</text>
</comment>
<evidence type="ECO:0000313" key="3">
    <source>
        <dbReference type="Proteomes" id="UP000434342"/>
    </source>
</evidence>
<feature type="transmembrane region" description="Helical" evidence="1">
    <location>
        <begin position="166"/>
        <end position="186"/>
    </location>
</feature>
<dbReference type="AlphaFoldDB" id="A0A6N7XAR1"/>
<dbReference type="Pfam" id="PF03862">
    <property type="entry name" value="SpoVAC_SpoVAEB"/>
    <property type="match status" value="1"/>
</dbReference>
<proteinExistence type="predicted"/>
<feature type="transmembrane region" description="Helical" evidence="1">
    <location>
        <begin position="130"/>
        <end position="154"/>
    </location>
</feature>
<evidence type="ECO:0000256" key="1">
    <source>
        <dbReference type="SAM" id="Phobius"/>
    </source>
</evidence>
<keyword evidence="1" id="KW-0472">Membrane</keyword>
<reference evidence="2 3" key="1">
    <citation type="submission" date="2019-08" db="EMBL/GenBank/DDBJ databases">
        <title>In-depth cultivation of the pig gut microbiome towards novel bacterial diversity and tailored functional studies.</title>
        <authorList>
            <person name="Wylensek D."/>
            <person name="Hitch T.C.A."/>
            <person name="Clavel T."/>
        </authorList>
    </citation>
    <scope>NUCLEOTIDE SEQUENCE [LARGE SCALE GENOMIC DNA]</scope>
    <source>
        <strain evidence="2 3">WB01_CNA04</strain>
    </source>
</reference>
<keyword evidence="1" id="KW-1133">Transmembrane helix</keyword>